<dbReference type="GO" id="GO:0005634">
    <property type="term" value="C:nucleus"/>
    <property type="evidence" value="ECO:0007669"/>
    <property type="project" value="UniProtKB-SubCell"/>
</dbReference>
<feature type="region of interest" description="Disordered" evidence="6">
    <location>
        <begin position="1"/>
        <end position="42"/>
    </location>
</feature>
<feature type="compositionally biased region" description="Acidic residues" evidence="6">
    <location>
        <begin position="110"/>
        <end position="134"/>
    </location>
</feature>
<dbReference type="PROSITE" id="PS50066">
    <property type="entry name" value="MADS_BOX_2"/>
    <property type="match status" value="1"/>
</dbReference>
<dbReference type="AlphaFoldDB" id="A0A5C7GQQ7"/>
<accession>A0A5C7GQQ7</accession>
<dbReference type="PANTHER" id="PTHR11945:SF610">
    <property type="entry name" value="AGAMOUS-LIKE MADS-BOX PROTEIN AGL61"/>
    <property type="match status" value="1"/>
</dbReference>
<proteinExistence type="predicted"/>
<reference evidence="9" key="1">
    <citation type="journal article" date="2019" name="Gigascience">
        <title>De novo genome assembly of the endangered Acer yangbiense, a plant species with extremely small populations endemic to Yunnan Province, China.</title>
        <authorList>
            <person name="Yang J."/>
            <person name="Wariss H.M."/>
            <person name="Tao L."/>
            <person name="Zhang R."/>
            <person name="Yun Q."/>
            <person name="Hollingsworth P."/>
            <person name="Dao Z."/>
            <person name="Luo G."/>
            <person name="Guo H."/>
            <person name="Ma Y."/>
            <person name="Sun W."/>
        </authorList>
    </citation>
    <scope>NUCLEOTIDE SEQUENCE [LARGE SCALE GENOMIC DNA]</scope>
    <source>
        <strain evidence="9">cv. Malutang</strain>
    </source>
</reference>
<dbReference type="GO" id="GO:0000978">
    <property type="term" value="F:RNA polymerase II cis-regulatory region sequence-specific DNA binding"/>
    <property type="evidence" value="ECO:0007669"/>
    <property type="project" value="TreeGrafter"/>
</dbReference>
<dbReference type="GO" id="GO:0045944">
    <property type="term" value="P:positive regulation of transcription by RNA polymerase II"/>
    <property type="evidence" value="ECO:0007669"/>
    <property type="project" value="InterPro"/>
</dbReference>
<evidence type="ECO:0000256" key="1">
    <source>
        <dbReference type="ARBA" id="ARBA00004123"/>
    </source>
</evidence>
<protein>
    <recommendedName>
        <fullName evidence="7">MADS-box domain-containing protein</fullName>
    </recommendedName>
</protein>
<evidence type="ECO:0000256" key="3">
    <source>
        <dbReference type="ARBA" id="ARBA00023125"/>
    </source>
</evidence>
<dbReference type="Pfam" id="PF00319">
    <property type="entry name" value="SRF-TF"/>
    <property type="match status" value="1"/>
</dbReference>
<comment type="caution">
    <text evidence="8">The sequence shown here is derived from an EMBL/GenBank/DDBJ whole genome shotgun (WGS) entry which is preliminary data.</text>
</comment>
<dbReference type="Proteomes" id="UP000323000">
    <property type="component" value="Chromosome 13"/>
</dbReference>
<evidence type="ECO:0000256" key="2">
    <source>
        <dbReference type="ARBA" id="ARBA00023015"/>
    </source>
</evidence>
<dbReference type="GO" id="GO:0046983">
    <property type="term" value="F:protein dimerization activity"/>
    <property type="evidence" value="ECO:0007669"/>
    <property type="project" value="InterPro"/>
</dbReference>
<feature type="region of interest" description="Disordered" evidence="6">
    <location>
        <begin position="110"/>
        <end position="142"/>
    </location>
</feature>
<dbReference type="Gene3D" id="3.40.1810.10">
    <property type="entry name" value="Transcription factor, MADS-box"/>
    <property type="match status" value="1"/>
</dbReference>
<keyword evidence="4" id="KW-0804">Transcription</keyword>
<feature type="domain" description="MADS-box" evidence="7">
    <location>
        <begin position="38"/>
        <end position="98"/>
    </location>
</feature>
<dbReference type="OrthoDB" id="1896642at2759"/>
<comment type="subcellular location">
    <subcellularLocation>
        <location evidence="1">Nucleus</location>
    </subcellularLocation>
</comment>
<evidence type="ECO:0000313" key="9">
    <source>
        <dbReference type="Proteomes" id="UP000323000"/>
    </source>
</evidence>
<gene>
    <name evidence="8" type="ORF">EZV62_026282</name>
</gene>
<name>A0A5C7GQQ7_9ROSI</name>
<evidence type="ECO:0000256" key="4">
    <source>
        <dbReference type="ARBA" id="ARBA00023163"/>
    </source>
</evidence>
<keyword evidence="3" id="KW-0238">DNA-binding</keyword>
<dbReference type="InterPro" id="IPR036879">
    <property type="entry name" value="TF_MADSbox_sf"/>
</dbReference>
<dbReference type="GO" id="GO:0000981">
    <property type="term" value="F:DNA-binding transcription factor activity, RNA polymerase II-specific"/>
    <property type="evidence" value="ECO:0007669"/>
    <property type="project" value="TreeGrafter"/>
</dbReference>
<dbReference type="InterPro" id="IPR002100">
    <property type="entry name" value="TF_MADSbox"/>
</dbReference>
<dbReference type="PRINTS" id="PR00404">
    <property type="entry name" value="MADSDOMAIN"/>
</dbReference>
<dbReference type="FunFam" id="3.40.1810.10:FF:000006">
    <property type="entry name" value="Agamous-like MADS-box protein AGL62"/>
    <property type="match status" value="1"/>
</dbReference>
<evidence type="ECO:0000256" key="6">
    <source>
        <dbReference type="SAM" id="MobiDB-lite"/>
    </source>
</evidence>
<feature type="compositionally biased region" description="Acidic residues" evidence="6">
    <location>
        <begin position="1"/>
        <end position="10"/>
    </location>
</feature>
<evidence type="ECO:0000259" key="7">
    <source>
        <dbReference type="PROSITE" id="PS50066"/>
    </source>
</evidence>
<evidence type="ECO:0000313" key="8">
    <source>
        <dbReference type="EMBL" id="TXG46988.1"/>
    </source>
</evidence>
<sequence>MQSQCNEEDGMSSMQSCNKEEGEIIANPSSVSKRPKGTGRKKIEIKEIENKLSRKVAFSKRRKGLFKKAAEICQLCGSQIAIIVFSTKGRLFSYGHPSVEDVVNRFLGENSEESDAAPSPEEAEEEKEEEEEELPPLVDGGGVDQEGYWFEESIDGLDSEKLQEYMCYLECLRQNLELKVEEMIMRRTTEIDFLQGFGG</sequence>
<evidence type="ECO:0000256" key="5">
    <source>
        <dbReference type="ARBA" id="ARBA00023242"/>
    </source>
</evidence>
<dbReference type="EMBL" id="VAHF01000013">
    <property type="protein sequence ID" value="TXG46988.1"/>
    <property type="molecule type" value="Genomic_DNA"/>
</dbReference>
<keyword evidence="5" id="KW-0539">Nucleus</keyword>
<keyword evidence="2" id="KW-0805">Transcription regulation</keyword>
<organism evidence="8 9">
    <name type="scientific">Acer yangbiense</name>
    <dbReference type="NCBI Taxonomy" id="1000413"/>
    <lineage>
        <taxon>Eukaryota</taxon>
        <taxon>Viridiplantae</taxon>
        <taxon>Streptophyta</taxon>
        <taxon>Embryophyta</taxon>
        <taxon>Tracheophyta</taxon>
        <taxon>Spermatophyta</taxon>
        <taxon>Magnoliopsida</taxon>
        <taxon>eudicotyledons</taxon>
        <taxon>Gunneridae</taxon>
        <taxon>Pentapetalae</taxon>
        <taxon>rosids</taxon>
        <taxon>malvids</taxon>
        <taxon>Sapindales</taxon>
        <taxon>Sapindaceae</taxon>
        <taxon>Hippocastanoideae</taxon>
        <taxon>Acereae</taxon>
        <taxon>Acer</taxon>
    </lineage>
</organism>
<keyword evidence="9" id="KW-1185">Reference proteome</keyword>
<dbReference type="SUPFAM" id="SSF55455">
    <property type="entry name" value="SRF-like"/>
    <property type="match status" value="1"/>
</dbReference>
<dbReference type="InterPro" id="IPR033896">
    <property type="entry name" value="MEF2-like_N"/>
</dbReference>
<dbReference type="PANTHER" id="PTHR11945">
    <property type="entry name" value="MADS BOX PROTEIN"/>
    <property type="match status" value="1"/>
</dbReference>
<dbReference type="CDD" id="cd00265">
    <property type="entry name" value="MADS_MEF2_like"/>
    <property type="match status" value="1"/>
</dbReference>
<dbReference type="SMART" id="SM00432">
    <property type="entry name" value="MADS"/>
    <property type="match status" value="1"/>
</dbReference>